<evidence type="ECO:0000256" key="2">
    <source>
        <dbReference type="SAM" id="Phobius"/>
    </source>
</evidence>
<name>A0ABR5G059_9MYCO</name>
<reference evidence="3 4" key="1">
    <citation type="submission" date="2015-05" db="EMBL/GenBank/DDBJ databases">
        <title>Genome sequence of Mycobacterium senegalense.</title>
        <authorList>
            <person name="Greninger A.L."/>
            <person name="Miller S."/>
        </authorList>
    </citation>
    <scope>NUCLEOTIDE SEQUENCE [LARGE SCALE GENOMIC DNA]</scope>
    <source>
        <strain evidence="3 4">CK2</strain>
    </source>
</reference>
<sequence>MGERLRLVAHDGGVAGTDGVVVVVVGVVVVVVGATVVVVAGVVVGCVNPTPEVVVGSEYAVVVVVVVVDGSGTVPVVGVCVVVGSVWSCCPLQAAASPTANASAAIPAVHPTVDLTSIGPPTSVFTMVANQWGLRASIRLLDSRTSPTGGSAYHSIGRGVPESSSKVS</sequence>
<keyword evidence="2" id="KW-0812">Transmembrane</keyword>
<keyword evidence="2" id="KW-0472">Membrane</keyword>
<feature type="transmembrane region" description="Helical" evidence="2">
    <location>
        <begin position="59"/>
        <end position="87"/>
    </location>
</feature>
<keyword evidence="4" id="KW-1185">Reference proteome</keyword>
<keyword evidence="2" id="KW-1133">Transmembrane helix</keyword>
<proteinExistence type="predicted"/>
<evidence type="ECO:0000313" key="4">
    <source>
        <dbReference type="Proteomes" id="UP000036499"/>
    </source>
</evidence>
<organism evidence="3 4">
    <name type="scientific">Mycolicibacterium senegalense</name>
    <dbReference type="NCBI Taxonomy" id="1796"/>
    <lineage>
        <taxon>Bacteria</taxon>
        <taxon>Bacillati</taxon>
        <taxon>Actinomycetota</taxon>
        <taxon>Actinomycetes</taxon>
        <taxon>Mycobacteriales</taxon>
        <taxon>Mycobacteriaceae</taxon>
        <taxon>Mycolicibacterium</taxon>
    </lineage>
</organism>
<accession>A0ABR5G059</accession>
<feature type="transmembrane region" description="Helical" evidence="2">
    <location>
        <begin position="20"/>
        <end position="47"/>
    </location>
</feature>
<evidence type="ECO:0000313" key="3">
    <source>
        <dbReference type="EMBL" id="KLO53587.1"/>
    </source>
</evidence>
<evidence type="ECO:0000256" key="1">
    <source>
        <dbReference type="SAM" id="MobiDB-lite"/>
    </source>
</evidence>
<feature type="region of interest" description="Disordered" evidence="1">
    <location>
        <begin position="146"/>
        <end position="168"/>
    </location>
</feature>
<dbReference type="Proteomes" id="UP000036499">
    <property type="component" value="Unassembled WGS sequence"/>
</dbReference>
<comment type="caution">
    <text evidence="3">The sequence shown here is derived from an EMBL/GenBank/DDBJ whole genome shotgun (WGS) entry which is preliminary data.</text>
</comment>
<dbReference type="EMBL" id="LDPU01000001">
    <property type="protein sequence ID" value="KLO53587.1"/>
    <property type="molecule type" value="Genomic_DNA"/>
</dbReference>
<gene>
    <name evidence="3" type="ORF">ABW05_20925</name>
</gene>
<protein>
    <submittedName>
        <fullName evidence="3">Uncharacterized protein</fullName>
    </submittedName>
</protein>